<name>A0A1V8T166_9PEZI</name>
<proteinExistence type="predicted"/>
<evidence type="ECO:0000313" key="2">
    <source>
        <dbReference type="EMBL" id="OQO05074.1"/>
    </source>
</evidence>
<keyword evidence="1" id="KW-0732">Signal</keyword>
<dbReference type="InParanoid" id="A0A1V8T166"/>
<accession>A0A1V8T166</accession>
<dbReference type="Proteomes" id="UP000192596">
    <property type="component" value="Unassembled WGS sequence"/>
</dbReference>
<feature type="signal peptide" evidence="1">
    <location>
        <begin position="1"/>
        <end position="18"/>
    </location>
</feature>
<comment type="caution">
    <text evidence="2">The sequence shown here is derived from an EMBL/GenBank/DDBJ whole genome shotgun (WGS) entry which is preliminary data.</text>
</comment>
<dbReference type="AlphaFoldDB" id="A0A1V8T166"/>
<gene>
    <name evidence="2" type="ORF">B0A48_08094</name>
</gene>
<reference evidence="3" key="1">
    <citation type="submission" date="2017-03" db="EMBL/GenBank/DDBJ databases">
        <title>Genomes of endolithic fungi from Antarctica.</title>
        <authorList>
            <person name="Coleine C."/>
            <person name="Masonjones S."/>
            <person name="Stajich J.E."/>
        </authorList>
    </citation>
    <scope>NUCLEOTIDE SEQUENCE [LARGE SCALE GENOMIC DNA]</scope>
    <source>
        <strain evidence="3">CCFEE 5527</strain>
    </source>
</reference>
<sequence>MFVSKSIALFAALGLVNAVDFNDAYGATGFFAWKAAYGVDVAQKAYTSCTEKPNTNVNNPAAKTVVKAPCVFDCMRYVFGAIGSTMSAGYGVALAESGIGGVQEKESKDPPTKRSDSKAMALLTAFNAHLTAIHGPEGIQADALISSEVHPHDGFAMKMNIYNDNGDFLHLHTNGTSAMVLFHPDNTTTLARRQTYLDTQSHYYTWSGLNGLKVVWHKINHDPNNAADFNRIMNAWALSDLQPKPILGTADAWDYEACNTAGTATFFYGRVIFELNRPGSNYEEHSPRACNR</sequence>
<organism evidence="2 3">
    <name type="scientific">Cryoendolithus antarcticus</name>
    <dbReference type="NCBI Taxonomy" id="1507870"/>
    <lineage>
        <taxon>Eukaryota</taxon>
        <taxon>Fungi</taxon>
        <taxon>Dikarya</taxon>
        <taxon>Ascomycota</taxon>
        <taxon>Pezizomycotina</taxon>
        <taxon>Dothideomycetes</taxon>
        <taxon>Dothideomycetidae</taxon>
        <taxon>Cladosporiales</taxon>
        <taxon>Cladosporiaceae</taxon>
        <taxon>Cryoendolithus</taxon>
    </lineage>
</organism>
<evidence type="ECO:0000256" key="1">
    <source>
        <dbReference type="SAM" id="SignalP"/>
    </source>
</evidence>
<feature type="chain" id="PRO_5011963593" evidence="1">
    <location>
        <begin position="19"/>
        <end position="292"/>
    </location>
</feature>
<protein>
    <submittedName>
        <fullName evidence="2">Uncharacterized protein</fullName>
    </submittedName>
</protein>
<evidence type="ECO:0000313" key="3">
    <source>
        <dbReference type="Proteomes" id="UP000192596"/>
    </source>
</evidence>
<keyword evidence="3" id="KW-1185">Reference proteome</keyword>
<dbReference type="EMBL" id="NAJO01000020">
    <property type="protein sequence ID" value="OQO05074.1"/>
    <property type="molecule type" value="Genomic_DNA"/>
</dbReference>